<sequence length="581" mass="61352">MFRQFVAIAFVVCLALQASALSTITVKGAKFFAGGQQFFLKGVAYQGTPADPLVDTKQCQLDAKSMQSIGTNSIRVYHVDPSANHDGCMSAFSDAGIYIWLDLDTFETQIEQANPTWTKEQCSAFARVMDEFQQYDNLGGFWIGNEVINNLGGSSAAPYIKAAVADMKSYLSAKGYRQIPIGYSAADIAELRPMLQNYLACGEMDVSIDFFGLNSYEWCGDATYDTSGYVALQAMAVGYNLPIFFSETGCNVGGERTFNDQKAIFGPKMIDTWSGSIIYEWVQETNDYGIVDYPNGEIYSGAPIPIQPDFNNLANVWEDINPVGTSEGSYSPTLSAPACPSASGGWTVNGNVALPRLDPSIISSVASEPPAEKHPTSSQDTPSSTPETTGMPTILSTSSSLSTSEFPTSASSSLVPSSSSMSTISSTLVTSSLGSTTSSLTITSQSPSSSAVLAAFQTFPSDFTVVATSTIVHYPPYPGDKAFTTCSISGPCLTMAMDNNDKTWTLIKAYEPTGTSPSASTPTSTGASPAATTSNSAATALRATSFGGWIKHVDNLGGHGGVIGLLLVGISLVLIMGSFLS</sequence>
<evidence type="ECO:0000256" key="6">
    <source>
        <dbReference type="SAM" id="MobiDB-lite"/>
    </source>
</evidence>
<comment type="caution">
    <text evidence="8">The sequence shown here is derived from an EMBL/GenBank/DDBJ whole genome shotgun (WGS) entry which is preliminary data.</text>
</comment>
<dbReference type="GO" id="GO:0005886">
    <property type="term" value="C:plasma membrane"/>
    <property type="evidence" value="ECO:0007669"/>
    <property type="project" value="UniProtKB-SubCell"/>
</dbReference>
<name>A0A8H7T8U0_9HELO</name>
<protein>
    <recommendedName>
        <fullName evidence="5">1,3-beta-glucanosyltransferase</fullName>
        <ecNumber evidence="5">2.4.1.-</ecNumber>
    </recommendedName>
</protein>
<comment type="function">
    <text evidence="5">Splits internally a 1,3-beta-glucan molecule and transfers the newly generated reducing end (the donor) to the non-reducing end of another 1,3-beta-glucan molecule (the acceptor) forming a 1,3-beta linkage, resulting in the elongation of 1,3-beta-glucan chains in the cell wall.</text>
</comment>
<dbReference type="InterPro" id="IPR017853">
    <property type="entry name" value="GH"/>
</dbReference>
<dbReference type="GO" id="GO:0031505">
    <property type="term" value="P:fungal-type cell wall organization"/>
    <property type="evidence" value="ECO:0007669"/>
    <property type="project" value="TreeGrafter"/>
</dbReference>
<keyword evidence="7" id="KW-1133">Transmembrane helix</keyword>
<gene>
    <name evidence="8" type="ORF">IFR04_011823</name>
</gene>
<dbReference type="AlphaFoldDB" id="A0A8H7T8U0"/>
<comment type="subcellular location">
    <subcellularLocation>
        <location evidence="1 5">Cell membrane</location>
        <topology evidence="1 5">Lipid-anchor</topology>
        <topology evidence="1 5">GPI-anchor</topology>
    </subcellularLocation>
</comment>
<feature type="transmembrane region" description="Helical" evidence="7">
    <location>
        <begin position="560"/>
        <end position="580"/>
    </location>
</feature>
<keyword evidence="5" id="KW-0449">Lipoprotein</keyword>
<evidence type="ECO:0000256" key="5">
    <source>
        <dbReference type="RuleBase" id="RU361209"/>
    </source>
</evidence>
<feature type="compositionally biased region" description="Low complexity" evidence="6">
    <location>
        <begin position="376"/>
        <end position="420"/>
    </location>
</feature>
<proteinExistence type="inferred from homology"/>
<keyword evidence="5 7" id="KW-0472">Membrane</keyword>
<dbReference type="InterPro" id="IPR004886">
    <property type="entry name" value="Glucanosyltransferase"/>
</dbReference>
<evidence type="ECO:0000256" key="1">
    <source>
        <dbReference type="ARBA" id="ARBA00004609"/>
    </source>
</evidence>
<feature type="region of interest" description="Disordered" evidence="6">
    <location>
        <begin position="513"/>
        <end position="532"/>
    </location>
</feature>
<dbReference type="EMBL" id="JAFJYH010000238">
    <property type="protein sequence ID" value="KAG4415051.1"/>
    <property type="molecule type" value="Genomic_DNA"/>
</dbReference>
<keyword evidence="5" id="KW-0336">GPI-anchor</keyword>
<keyword evidence="9" id="KW-1185">Reference proteome</keyword>
<evidence type="ECO:0000256" key="4">
    <source>
        <dbReference type="ARBA" id="ARBA00023180"/>
    </source>
</evidence>
<dbReference type="Proteomes" id="UP000664132">
    <property type="component" value="Unassembled WGS sequence"/>
</dbReference>
<feature type="region of interest" description="Disordered" evidence="6">
    <location>
        <begin position="366"/>
        <end position="420"/>
    </location>
</feature>
<evidence type="ECO:0000256" key="3">
    <source>
        <dbReference type="ARBA" id="ARBA00022729"/>
    </source>
</evidence>
<dbReference type="Pfam" id="PF03198">
    <property type="entry name" value="Glyco_hydro_72"/>
    <property type="match status" value="1"/>
</dbReference>
<comment type="similarity">
    <text evidence="2 5">Belongs to the glycosyl hydrolase 72 family.</text>
</comment>
<evidence type="ECO:0000313" key="9">
    <source>
        <dbReference type="Proteomes" id="UP000664132"/>
    </source>
</evidence>
<organism evidence="8 9">
    <name type="scientific">Cadophora malorum</name>
    <dbReference type="NCBI Taxonomy" id="108018"/>
    <lineage>
        <taxon>Eukaryota</taxon>
        <taxon>Fungi</taxon>
        <taxon>Dikarya</taxon>
        <taxon>Ascomycota</taxon>
        <taxon>Pezizomycotina</taxon>
        <taxon>Leotiomycetes</taxon>
        <taxon>Helotiales</taxon>
        <taxon>Ploettnerulaceae</taxon>
        <taxon>Cadophora</taxon>
    </lineage>
</organism>
<reference evidence="8" key="1">
    <citation type="submission" date="2021-02" db="EMBL/GenBank/DDBJ databases">
        <title>Genome sequence Cadophora malorum strain M34.</title>
        <authorList>
            <person name="Stefanovic E."/>
            <person name="Vu D."/>
            <person name="Scully C."/>
            <person name="Dijksterhuis J."/>
            <person name="Roader J."/>
            <person name="Houbraken J."/>
        </authorList>
    </citation>
    <scope>NUCLEOTIDE SEQUENCE</scope>
    <source>
        <strain evidence="8">M34</strain>
    </source>
</reference>
<dbReference type="OrthoDB" id="421038at2759"/>
<dbReference type="PANTHER" id="PTHR31468">
    <property type="entry name" value="1,3-BETA-GLUCANOSYLTRANSFERASE GAS1"/>
    <property type="match status" value="1"/>
</dbReference>
<evidence type="ECO:0000256" key="7">
    <source>
        <dbReference type="SAM" id="Phobius"/>
    </source>
</evidence>
<dbReference type="PANTHER" id="PTHR31468:SF8">
    <property type="entry name" value="1,3-BETA-GLUCANOSYLTRANSFERASE GAS2"/>
    <property type="match status" value="1"/>
</dbReference>
<dbReference type="GO" id="GO:0071970">
    <property type="term" value="P:fungal-type cell wall (1-&gt;3)-beta-D-glucan biosynthetic process"/>
    <property type="evidence" value="ECO:0007669"/>
    <property type="project" value="TreeGrafter"/>
</dbReference>
<accession>A0A8H7T8U0</accession>
<dbReference type="EC" id="2.4.1.-" evidence="5"/>
<dbReference type="SUPFAM" id="SSF51445">
    <property type="entry name" value="(Trans)glycosidases"/>
    <property type="match status" value="1"/>
</dbReference>
<evidence type="ECO:0000313" key="8">
    <source>
        <dbReference type="EMBL" id="KAG4415051.1"/>
    </source>
</evidence>
<feature type="chain" id="PRO_5034805521" description="1,3-beta-glucanosyltransferase" evidence="5">
    <location>
        <begin position="21"/>
        <end position="581"/>
    </location>
</feature>
<keyword evidence="3 5" id="KW-0732">Signal</keyword>
<keyword evidence="4" id="KW-0325">Glycoprotein</keyword>
<keyword evidence="7" id="KW-0812">Transmembrane</keyword>
<dbReference type="Gene3D" id="3.20.20.80">
    <property type="entry name" value="Glycosidases"/>
    <property type="match status" value="1"/>
</dbReference>
<evidence type="ECO:0000256" key="2">
    <source>
        <dbReference type="ARBA" id="ARBA00007528"/>
    </source>
</evidence>
<dbReference type="GO" id="GO:0098552">
    <property type="term" value="C:side of membrane"/>
    <property type="evidence" value="ECO:0007669"/>
    <property type="project" value="UniProtKB-KW"/>
</dbReference>
<keyword evidence="5" id="KW-0808">Transferase</keyword>
<feature type="signal peptide" evidence="5">
    <location>
        <begin position="1"/>
        <end position="20"/>
    </location>
</feature>
<dbReference type="GO" id="GO:0042124">
    <property type="term" value="F:1,3-beta-glucanosyltransferase activity"/>
    <property type="evidence" value="ECO:0007669"/>
    <property type="project" value="TreeGrafter"/>
</dbReference>